<accession>A0A6V8LSX4</accession>
<keyword evidence="4" id="KW-1185">Reference proteome</keyword>
<evidence type="ECO:0000256" key="2">
    <source>
        <dbReference type="SAM" id="Phobius"/>
    </source>
</evidence>
<feature type="transmembrane region" description="Helical" evidence="2">
    <location>
        <begin position="244"/>
        <end position="265"/>
    </location>
</feature>
<organism evidence="3 4">
    <name type="scientific">Fundidesulfovibrio magnetotacticus</name>
    <dbReference type="NCBI Taxonomy" id="2730080"/>
    <lineage>
        <taxon>Bacteria</taxon>
        <taxon>Pseudomonadati</taxon>
        <taxon>Thermodesulfobacteriota</taxon>
        <taxon>Desulfovibrionia</taxon>
        <taxon>Desulfovibrionales</taxon>
        <taxon>Desulfovibrionaceae</taxon>
        <taxon>Fundidesulfovibrio</taxon>
    </lineage>
</organism>
<feature type="transmembrane region" description="Helical" evidence="2">
    <location>
        <begin position="367"/>
        <end position="387"/>
    </location>
</feature>
<feature type="transmembrane region" description="Helical" evidence="2">
    <location>
        <begin position="96"/>
        <end position="118"/>
    </location>
</feature>
<keyword evidence="2" id="KW-0472">Membrane</keyword>
<reference evidence="3 4" key="2">
    <citation type="submission" date="2020-05" db="EMBL/GenBank/DDBJ databases">
        <title>Draft genome sequence of Desulfovibrio sp. strainFSS-1.</title>
        <authorList>
            <person name="Shimoshige H."/>
            <person name="Kobayashi H."/>
            <person name="Maekawa T."/>
        </authorList>
    </citation>
    <scope>NUCLEOTIDE SEQUENCE [LARGE SCALE GENOMIC DNA]</scope>
    <source>
        <strain evidence="3 4">SIID29052-01</strain>
    </source>
</reference>
<keyword evidence="2" id="KW-0812">Transmembrane</keyword>
<evidence type="ECO:0000256" key="1">
    <source>
        <dbReference type="SAM" id="MobiDB-lite"/>
    </source>
</evidence>
<feature type="transmembrane region" description="Helical" evidence="2">
    <location>
        <begin position="535"/>
        <end position="553"/>
    </location>
</feature>
<name>A0A6V8LSX4_9BACT</name>
<feature type="transmembrane region" description="Helical" evidence="2">
    <location>
        <begin position="298"/>
        <end position="316"/>
    </location>
</feature>
<dbReference type="Proteomes" id="UP000494245">
    <property type="component" value="Unassembled WGS sequence"/>
</dbReference>
<feature type="compositionally biased region" description="Low complexity" evidence="1">
    <location>
        <begin position="24"/>
        <end position="33"/>
    </location>
</feature>
<feature type="transmembrane region" description="Helical" evidence="2">
    <location>
        <begin position="499"/>
        <end position="520"/>
    </location>
</feature>
<feature type="transmembrane region" description="Helical" evidence="2">
    <location>
        <begin position="476"/>
        <end position="493"/>
    </location>
</feature>
<feature type="transmembrane region" description="Helical" evidence="2">
    <location>
        <begin position="41"/>
        <end position="58"/>
    </location>
</feature>
<protein>
    <submittedName>
        <fullName evidence="3">Uncharacterized protein</fullName>
    </submittedName>
</protein>
<feature type="compositionally biased region" description="Polar residues" evidence="1">
    <location>
        <begin position="1"/>
        <end position="23"/>
    </location>
</feature>
<dbReference type="AlphaFoldDB" id="A0A6V8LSX4"/>
<evidence type="ECO:0000313" key="4">
    <source>
        <dbReference type="Proteomes" id="UP000494245"/>
    </source>
</evidence>
<keyword evidence="2" id="KW-1133">Transmembrane helix</keyword>
<proteinExistence type="predicted"/>
<evidence type="ECO:0000313" key="3">
    <source>
        <dbReference type="EMBL" id="GFK94834.1"/>
    </source>
</evidence>
<feature type="transmembrane region" description="Helical" evidence="2">
    <location>
        <begin position="64"/>
        <end position="84"/>
    </location>
</feature>
<feature type="transmembrane region" description="Helical" evidence="2">
    <location>
        <begin position="219"/>
        <end position="238"/>
    </location>
</feature>
<sequence>MLNINDQPRPSSCSKVTGHNNYPTKTTTKGKNTQTTHRKPILFALSILCTFEIYAYIFKIPANTLLFGLGYYIIFWLVPGLAILSTSPRQSGNHFICTFKASAIGYTLNLGAYFLGIYTTKELYFTPLAFCTIFLFREKRKLIASLLKKIETDLSSISTSQGIIFIIFVCAFLFSTTGYSYTTIPIGFDEHYLTASSFTHELASKFPLYIRYSETASQLLSYHIGANLIGVVFCHIFNQPTHYYTIYSIYAIGFLPLIIAIGCLCKTASIPKRYYLLTLYIFLFAREPLTGAEFITTAYFSQFFAEILVLGGIALLNNEDNKASNIITHIVIPAATICTRLPTGAYYCTILVVHKILSSSQTNKTKLGLLTTAGIFSIATYYTFYVWGSNVALSNFNPEKTFTPYHWILNTVSKNHYLIDLINNTKLSFSAVNPSTSTYIYLFVIFTPLCLFLFYTYNILSILLGRIYHIKQQPNNRLLLAYSATGFILASIIPEVRAITISIVAFHVSLIPFISTIYIVKRKAKNYAANIKPKLTTAANILLALPFVIYLMMPASKEPVSSYVGQAKYKYLTSTIPELFKQFSPELHDSIKRLFKENPPANMSPELYDILNQARHLVPADSIVIHPEHYRTRTLIAGIAQKKPYFEASYYSDPDAVTFQEYTSKLNSIANNGHVEKTLTSNKYYYILSNNLYNKIAKLYNLRLVAVNTRYAILQID</sequence>
<comment type="caution">
    <text evidence="3">The sequence shown here is derived from an EMBL/GenBank/DDBJ whole genome shotgun (WGS) entry which is preliminary data.</text>
</comment>
<feature type="transmembrane region" description="Helical" evidence="2">
    <location>
        <begin position="162"/>
        <end position="181"/>
    </location>
</feature>
<dbReference type="EMBL" id="BLTE01000012">
    <property type="protein sequence ID" value="GFK94834.1"/>
    <property type="molecule type" value="Genomic_DNA"/>
</dbReference>
<feature type="transmembrane region" description="Helical" evidence="2">
    <location>
        <begin position="439"/>
        <end position="464"/>
    </location>
</feature>
<dbReference type="RefSeq" id="WP_173085291.1">
    <property type="nucleotide sequence ID" value="NZ_BLTE01000012.1"/>
</dbReference>
<gene>
    <name evidence="3" type="ORF">NNJEOMEG_02682</name>
</gene>
<reference evidence="3 4" key="1">
    <citation type="submission" date="2020-04" db="EMBL/GenBank/DDBJ databases">
        <authorList>
            <consortium name="Desulfovibrio sp. FSS-1 genome sequencing consortium"/>
            <person name="Shimoshige H."/>
            <person name="Kobayashi H."/>
            <person name="Maekawa T."/>
        </authorList>
    </citation>
    <scope>NUCLEOTIDE SEQUENCE [LARGE SCALE GENOMIC DNA]</scope>
    <source>
        <strain evidence="3 4">SIID29052-01</strain>
    </source>
</reference>
<feature type="region of interest" description="Disordered" evidence="1">
    <location>
        <begin position="1"/>
        <end position="33"/>
    </location>
</feature>